<sequence length="456" mass="50961">MIKKLLIANRGEIARRVIRTCKEMGIHSIAVYSEADQYAPHVFEADESHLIGPSRVDESYMNIDKILTAAKKAGADAIHPGYGFLSENASFAERCRDENIIFIGPSPDIIRQMGDKTAARKAMRDAGVPVVPGSVGIVGSAEEAMSSAGKIGYPIMLKASAGGGGIGMQEVHDEKELMKAYASNSKRAKTFFGDGSMFLEKKLENARHIEIQIIGDSFGNVIHLFERECSIQRRNQKVLEEAPSSFISDETRRQMAETAVRAANTLNYSSAGTIEFLVDEREKFYFLEMNTRIQVEHPVTEEITGTDIVELQINVANNKKLPFTQEQIKYRGKAIEARIYAEDHRTFFPSPGHIDTFHPPCGEDIRNEIAVTENYQVTPYYDPMIGKLIVKGETREAAIKRLKTALSQYRIGGIKTNLPMLREIIESEAFQKGETTTSFVQDHYIPNISTVEKEEK</sequence>
<dbReference type="PROSITE" id="PS50979">
    <property type="entry name" value="BC"/>
    <property type="match status" value="1"/>
</dbReference>
<dbReference type="SUPFAM" id="SSF52440">
    <property type="entry name" value="PreATP-grasp domain"/>
    <property type="match status" value="1"/>
</dbReference>
<evidence type="ECO:0000256" key="3">
    <source>
        <dbReference type="ARBA" id="ARBA00022741"/>
    </source>
</evidence>
<keyword evidence="2" id="KW-0436">Ligase</keyword>
<dbReference type="PROSITE" id="PS50975">
    <property type="entry name" value="ATP_GRASP"/>
    <property type="match status" value="1"/>
</dbReference>
<evidence type="ECO:0000256" key="4">
    <source>
        <dbReference type="ARBA" id="ARBA00022840"/>
    </source>
</evidence>
<dbReference type="PANTHER" id="PTHR18866">
    <property type="entry name" value="CARBOXYLASE:PYRUVATE/ACETYL-COA/PROPIONYL-COA CARBOXYLASE"/>
    <property type="match status" value="1"/>
</dbReference>
<dbReference type="SUPFAM" id="SSF56059">
    <property type="entry name" value="Glutathione synthetase ATP-binding domain-like"/>
    <property type="match status" value="1"/>
</dbReference>
<organism evidence="9 10">
    <name type="scientific">Virgibacillus sediminis</name>
    <dbReference type="NCBI Taxonomy" id="202260"/>
    <lineage>
        <taxon>Bacteria</taxon>
        <taxon>Bacillati</taxon>
        <taxon>Bacillota</taxon>
        <taxon>Bacilli</taxon>
        <taxon>Bacillales</taxon>
        <taxon>Bacillaceae</taxon>
        <taxon>Virgibacillus</taxon>
    </lineage>
</organism>
<keyword evidence="10" id="KW-1185">Reference proteome</keyword>
<gene>
    <name evidence="9" type="ORF">ACFODW_00850</name>
</gene>
<dbReference type="Gene3D" id="3.30.470.20">
    <property type="entry name" value="ATP-grasp fold, B domain"/>
    <property type="match status" value="1"/>
</dbReference>
<evidence type="ECO:0000259" key="7">
    <source>
        <dbReference type="PROSITE" id="PS50975"/>
    </source>
</evidence>
<dbReference type="InterPro" id="IPR005482">
    <property type="entry name" value="Biotin_COase_C"/>
</dbReference>
<dbReference type="InterPro" id="IPR011761">
    <property type="entry name" value="ATP-grasp"/>
</dbReference>
<dbReference type="PROSITE" id="PS00867">
    <property type="entry name" value="CPSASE_2"/>
    <property type="match status" value="1"/>
</dbReference>
<comment type="caution">
    <text evidence="9">The sequence shown here is derived from an EMBL/GenBank/DDBJ whole genome shotgun (WGS) entry which is preliminary data.</text>
</comment>
<keyword evidence="4 6" id="KW-0067">ATP-binding</keyword>
<dbReference type="EC" id="6.3.4.14" evidence="1"/>
<evidence type="ECO:0000313" key="10">
    <source>
        <dbReference type="Proteomes" id="UP001595387"/>
    </source>
</evidence>
<reference evidence="10" key="1">
    <citation type="journal article" date="2019" name="Int. J. Syst. Evol. Microbiol.">
        <title>The Global Catalogue of Microorganisms (GCM) 10K type strain sequencing project: providing services to taxonomists for standard genome sequencing and annotation.</title>
        <authorList>
            <consortium name="The Broad Institute Genomics Platform"/>
            <consortium name="The Broad Institute Genome Sequencing Center for Infectious Disease"/>
            <person name="Wu L."/>
            <person name="Ma J."/>
        </authorList>
    </citation>
    <scope>NUCLEOTIDE SEQUENCE [LARGE SCALE GENOMIC DNA]</scope>
    <source>
        <strain evidence="10">KCTC 13193</strain>
    </source>
</reference>
<evidence type="ECO:0000313" key="9">
    <source>
        <dbReference type="EMBL" id="MFC2946914.1"/>
    </source>
</evidence>
<dbReference type="PROSITE" id="PS00866">
    <property type="entry name" value="CPSASE_1"/>
    <property type="match status" value="1"/>
</dbReference>
<dbReference type="Pfam" id="PF02786">
    <property type="entry name" value="CPSase_L_D2"/>
    <property type="match status" value="1"/>
</dbReference>
<dbReference type="Proteomes" id="UP001595387">
    <property type="component" value="Unassembled WGS sequence"/>
</dbReference>
<dbReference type="PANTHER" id="PTHR18866:SF33">
    <property type="entry name" value="METHYLCROTONOYL-COA CARBOXYLASE SUBUNIT ALPHA, MITOCHONDRIAL-RELATED"/>
    <property type="match status" value="1"/>
</dbReference>
<accession>A0ABV7A1V6</accession>
<keyword evidence="5" id="KW-0092">Biotin</keyword>
<dbReference type="Pfam" id="PF00289">
    <property type="entry name" value="Biotin_carb_N"/>
    <property type="match status" value="1"/>
</dbReference>
<dbReference type="Pfam" id="PF02785">
    <property type="entry name" value="Biotin_carb_C"/>
    <property type="match status" value="1"/>
</dbReference>
<protein>
    <recommendedName>
        <fullName evidence="1">biotin carboxylase</fullName>
        <ecNumber evidence="1">6.3.4.14</ecNumber>
    </recommendedName>
</protein>
<evidence type="ECO:0000256" key="2">
    <source>
        <dbReference type="ARBA" id="ARBA00022598"/>
    </source>
</evidence>
<dbReference type="RefSeq" id="WP_390301475.1">
    <property type="nucleotide sequence ID" value="NZ_JBHRRZ010000001.1"/>
</dbReference>
<dbReference type="EMBL" id="JBHRRZ010000001">
    <property type="protein sequence ID" value="MFC2946914.1"/>
    <property type="molecule type" value="Genomic_DNA"/>
</dbReference>
<evidence type="ECO:0000256" key="6">
    <source>
        <dbReference type="PROSITE-ProRule" id="PRU00409"/>
    </source>
</evidence>
<dbReference type="InterPro" id="IPR050856">
    <property type="entry name" value="Biotin_carboxylase_complex"/>
</dbReference>
<dbReference type="NCBIfam" id="NF006367">
    <property type="entry name" value="PRK08591.1"/>
    <property type="match status" value="1"/>
</dbReference>
<evidence type="ECO:0000256" key="5">
    <source>
        <dbReference type="ARBA" id="ARBA00023267"/>
    </source>
</evidence>
<proteinExistence type="predicted"/>
<dbReference type="SMART" id="SM00878">
    <property type="entry name" value="Biotin_carb_C"/>
    <property type="match status" value="1"/>
</dbReference>
<keyword evidence="3 6" id="KW-0547">Nucleotide-binding</keyword>
<dbReference type="InterPro" id="IPR016185">
    <property type="entry name" value="PreATP-grasp_dom_sf"/>
</dbReference>
<dbReference type="InterPro" id="IPR011764">
    <property type="entry name" value="Biotin_carboxylation_dom"/>
</dbReference>
<dbReference type="InterPro" id="IPR005481">
    <property type="entry name" value="BC-like_N"/>
</dbReference>
<dbReference type="SUPFAM" id="SSF51246">
    <property type="entry name" value="Rudiment single hybrid motif"/>
    <property type="match status" value="1"/>
</dbReference>
<feature type="domain" description="ATP-grasp" evidence="7">
    <location>
        <begin position="120"/>
        <end position="317"/>
    </location>
</feature>
<dbReference type="InterPro" id="IPR011054">
    <property type="entry name" value="Rudment_hybrid_motif"/>
</dbReference>
<evidence type="ECO:0000256" key="1">
    <source>
        <dbReference type="ARBA" id="ARBA00013263"/>
    </source>
</evidence>
<name>A0ABV7A1V6_9BACI</name>
<feature type="domain" description="Biotin carboxylation" evidence="8">
    <location>
        <begin position="1"/>
        <end position="445"/>
    </location>
</feature>
<evidence type="ECO:0000259" key="8">
    <source>
        <dbReference type="PROSITE" id="PS50979"/>
    </source>
</evidence>
<dbReference type="InterPro" id="IPR005479">
    <property type="entry name" value="CPAse_ATP-bd"/>
</dbReference>